<dbReference type="InParanoid" id="A0A672Z1M6"/>
<evidence type="ECO:0000256" key="5">
    <source>
        <dbReference type="ARBA" id="ARBA00022989"/>
    </source>
</evidence>
<evidence type="ECO:0000256" key="7">
    <source>
        <dbReference type="ARBA" id="ARBA00023157"/>
    </source>
</evidence>
<reference evidence="14" key="3">
    <citation type="submission" date="2025-09" db="UniProtKB">
        <authorList>
            <consortium name="Ensembl"/>
        </authorList>
    </citation>
    <scope>IDENTIFICATION</scope>
</reference>
<organism evidence="14 15">
    <name type="scientific">Sphaeramia orbicularis</name>
    <name type="common">orbiculate cardinalfish</name>
    <dbReference type="NCBI Taxonomy" id="375764"/>
    <lineage>
        <taxon>Eukaryota</taxon>
        <taxon>Metazoa</taxon>
        <taxon>Chordata</taxon>
        <taxon>Craniata</taxon>
        <taxon>Vertebrata</taxon>
        <taxon>Euteleostomi</taxon>
        <taxon>Actinopterygii</taxon>
        <taxon>Neopterygii</taxon>
        <taxon>Teleostei</taxon>
        <taxon>Neoteleostei</taxon>
        <taxon>Acanthomorphata</taxon>
        <taxon>Gobiaria</taxon>
        <taxon>Kurtiformes</taxon>
        <taxon>Apogonoidei</taxon>
        <taxon>Apogonidae</taxon>
        <taxon>Apogoninae</taxon>
        <taxon>Sphaeramia</taxon>
    </lineage>
</organism>
<dbReference type="SUPFAM" id="SSF48726">
    <property type="entry name" value="Immunoglobulin"/>
    <property type="match status" value="1"/>
</dbReference>
<feature type="transmembrane region" description="Helical" evidence="11">
    <location>
        <begin position="125"/>
        <end position="153"/>
    </location>
</feature>
<dbReference type="InterPro" id="IPR051713">
    <property type="entry name" value="T-cell_Activation_Regulation"/>
</dbReference>
<evidence type="ECO:0000256" key="6">
    <source>
        <dbReference type="ARBA" id="ARBA00023136"/>
    </source>
</evidence>
<keyword evidence="15" id="KW-1185">Reference proteome</keyword>
<keyword evidence="2" id="KW-1003">Cell membrane</keyword>
<feature type="chain" id="PRO_5025383072" description="Ig-like domain-containing protein" evidence="12">
    <location>
        <begin position="21"/>
        <end position="173"/>
    </location>
</feature>
<keyword evidence="10" id="KW-0393">Immunoglobulin domain</keyword>
<dbReference type="Gene3D" id="2.60.40.10">
    <property type="entry name" value="Immunoglobulins"/>
    <property type="match status" value="1"/>
</dbReference>
<evidence type="ECO:0000256" key="9">
    <source>
        <dbReference type="ARBA" id="ARBA00023180"/>
    </source>
</evidence>
<accession>A0A672Z1M6</accession>
<evidence type="ECO:0000313" key="15">
    <source>
        <dbReference type="Proteomes" id="UP000472271"/>
    </source>
</evidence>
<dbReference type="PANTHER" id="PTHR25466:SF9">
    <property type="entry name" value="FIBRONECTIN TYPE-III DOMAIN-CONTAINING PROTEIN"/>
    <property type="match status" value="1"/>
</dbReference>
<dbReference type="InterPro" id="IPR003599">
    <property type="entry name" value="Ig_sub"/>
</dbReference>
<evidence type="ECO:0000259" key="13">
    <source>
        <dbReference type="PROSITE" id="PS50835"/>
    </source>
</evidence>
<evidence type="ECO:0000256" key="4">
    <source>
        <dbReference type="ARBA" id="ARBA00022729"/>
    </source>
</evidence>
<keyword evidence="6 11" id="KW-0472">Membrane</keyword>
<feature type="domain" description="Ig-like" evidence="13">
    <location>
        <begin position="1"/>
        <end position="120"/>
    </location>
</feature>
<keyword evidence="9" id="KW-0325">Glycoprotein</keyword>
<dbReference type="InterPro" id="IPR036179">
    <property type="entry name" value="Ig-like_dom_sf"/>
</dbReference>
<dbReference type="GO" id="GO:0042130">
    <property type="term" value="P:negative regulation of T cell proliferation"/>
    <property type="evidence" value="ECO:0007669"/>
    <property type="project" value="TreeGrafter"/>
</dbReference>
<dbReference type="GO" id="GO:0042102">
    <property type="term" value="P:positive regulation of T cell proliferation"/>
    <property type="evidence" value="ECO:0007669"/>
    <property type="project" value="TreeGrafter"/>
</dbReference>
<keyword evidence="8" id="KW-0675">Receptor</keyword>
<comment type="subcellular location">
    <subcellularLocation>
        <location evidence="1">Cell membrane</location>
        <topology evidence="1">Single-pass type I membrane protein</topology>
    </subcellularLocation>
</comment>
<evidence type="ECO:0000256" key="8">
    <source>
        <dbReference type="ARBA" id="ARBA00023170"/>
    </source>
</evidence>
<evidence type="ECO:0000256" key="3">
    <source>
        <dbReference type="ARBA" id="ARBA00022692"/>
    </source>
</evidence>
<dbReference type="Pfam" id="PF07686">
    <property type="entry name" value="V-set"/>
    <property type="match status" value="1"/>
</dbReference>
<evidence type="ECO:0000256" key="10">
    <source>
        <dbReference type="ARBA" id="ARBA00023319"/>
    </source>
</evidence>
<keyword evidence="7" id="KW-1015">Disulfide bond</keyword>
<dbReference type="InterPro" id="IPR013783">
    <property type="entry name" value="Ig-like_fold"/>
</dbReference>
<dbReference type="GO" id="GO:0009897">
    <property type="term" value="C:external side of plasma membrane"/>
    <property type="evidence" value="ECO:0007669"/>
    <property type="project" value="TreeGrafter"/>
</dbReference>
<reference evidence="14" key="2">
    <citation type="submission" date="2025-08" db="UniProtKB">
        <authorList>
            <consortium name="Ensembl"/>
        </authorList>
    </citation>
    <scope>IDENTIFICATION</scope>
</reference>
<evidence type="ECO:0000256" key="1">
    <source>
        <dbReference type="ARBA" id="ARBA00004251"/>
    </source>
</evidence>
<evidence type="ECO:0000256" key="12">
    <source>
        <dbReference type="SAM" id="SignalP"/>
    </source>
</evidence>
<evidence type="ECO:0000256" key="11">
    <source>
        <dbReference type="SAM" id="Phobius"/>
    </source>
</evidence>
<dbReference type="Ensembl" id="ENSSORT00005010990.1">
    <property type="protein sequence ID" value="ENSSORP00005010648.1"/>
    <property type="gene ID" value="ENSSORG00005005760.1"/>
</dbReference>
<dbReference type="GO" id="GO:0006955">
    <property type="term" value="P:immune response"/>
    <property type="evidence" value="ECO:0007669"/>
    <property type="project" value="TreeGrafter"/>
</dbReference>
<protein>
    <recommendedName>
        <fullName evidence="13">Ig-like domain-containing protein</fullName>
    </recommendedName>
</protein>
<dbReference type="GO" id="GO:0031295">
    <property type="term" value="P:T cell costimulation"/>
    <property type="evidence" value="ECO:0007669"/>
    <property type="project" value="TreeGrafter"/>
</dbReference>
<keyword evidence="4 12" id="KW-0732">Signal</keyword>
<dbReference type="SMART" id="SM00409">
    <property type="entry name" value="IG"/>
    <property type="match status" value="1"/>
</dbReference>
<dbReference type="PANTHER" id="PTHR25466">
    <property type="entry name" value="T-LYMPHOCYTE ACTIVATION ANTIGEN"/>
    <property type="match status" value="1"/>
</dbReference>
<keyword evidence="3 11" id="KW-0812">Transmembrane</keyword>
<dbReference type="PROSITE" id="PS50835">
    <property type="entry name" value="IG_LIKE"/>
    <property type="match status" value="1"/>
</dbReference>
<dbReference type="GO" id="GO:0007166">
    <property type="term" value="P:cell surface receptor signaling pathway"/>
    <property type="evidence" value="ECO:0007669"/>
    <property type="project" value="TreeGrafter"/>
</dbReference>
<dbReference type="AlphaFoldDB" id="A0A672Z1M6"/>
<dbReference type="InterPro" id="IPR013106">
    <property type="entry name" value="Ig_V-set"/>
</dbReference>
<reference evidence="14" key="1">
    <citation type="submission" date="2019-06" db="EMBL/GenBank/DDBJ databases">
        <authorList>
            <consortium name="Wellcome Sanger Institute Data Sharing"/>
        </authorList>
    </citation>
    <scope>NUCLEOTIDE SEQUENCE [LARGE SCALE GENOMIC DNA]</scope>
</reference>
<dbReference type="Proteomes" id="UP000472271">
    <property type="component" value="Chromosome 3"/>
</dbReference>
<dbReference type="GO" id="GO:0071222">
    <property type="term" value="P:cellular response to lipopolysaccharide"/>
    <property type="evidence" value="ECO:0007669"/>
    <property type="project" value="TreeGrafter"/>
</dbReference>
<sequence>MSRALLYVLIIVVCFLSDDEEEVEVQQGAESIQLPCKASADLPEDTTVEWTHFDPQLVVVHVYQNKADDLQTQARFYCGRTEMNKDMSLTLKNPTDRDGGVYICTVYREGDVLRSKVLLQVTFTYFTWVFSVRYVTSVPILPIVLFFITFFFVSCDYRSRLSLIHIETYIPSL</sequence>
<name>A0A672Z1M6_9TELE</name>
<proteinExistence type="predicted"/>
<keyword evidence="5 11" id="KW-1133">Transmembrane helix</keyword>
<evidence type="ECO:0000256" key="2">
    <source>
        <dbReference type="ARBA" id="ARBA00022475"/>
    </source>
</evidence>
<dbReference type="InterPro" id="IPR007110">
    <property type="entry name" value="Ig-like_dom"/>
</dbReference>
<evidence type="ECO:0000313" key="14">
    <source>
        <dbReference type="Ensembl" id="ENSSORP00005010648.1"/>
    </source>
</evidence>
<feature type="signal peptide" evidence="12">
    <location>
        <begin position="1"/>
        <end position="20"/>
    </location>
</feature>